<dbReference type="AlphaFoldDB" id="A0A108CI15"/>
<evidence type="ECO:0000313" key="1">
    <source>
        <dbReference type="EMBL" id="KWK74976.1"/>
    </source>
</evidence>
<dbReference type="EMBL" id="LPLU01000086">
    <property type="protein sequence ID" value="KWK74976.1"/>
    <property type="molecule type" value="Genomic_DNA"/>
</dbReference>
<accession>A0A108CI15</accession>
<organism evidence="1 2">
    <name type="scientific">Burkholderia ubonensis</name>
    <dbReference type="NCBI Taxonomy" id="101571"/>
    <lineage>
        <taxon>Bacteria</taxon>
        <taxon>Pseudomonadati</taxon>
        <taxon>Pseudomonadota</taxon>
        <taxon>Betaproteobacteria</taxon>
        <taxon>Burkholderiales</taxon>
        <taxon>Burkholderiaceae</taxon>
        <taxon>Burkholderia</taxon>
        <taxon>Burkholderia cepacia complex</taxon>
    </lineage>
</organism>
<evidence type="ECO:0000313" key="2">
    <source>
        <dbReference type="Proteomes" id="UP000065504"/>
    </source>
</evidence>
<sequence>MAVGDIEWVFLSGFSAGKAQVRSVSAALVRRNDRPAFSGPLDYLVLLDGSLLSSLWRFREDFYP</sequence>
<gene>
    <name evidence="1" type="ORF">WM16_15315</name>
</gene>
<proteinExistence type="predicted"/>
<comment type="caution">
    <text evidence="1">The sequence shown here is derived from an EMBL/GenBank/DDBJ whole genome shotgun (WGS) entry which is preliminary data.</text>
</comment>
<reference evidence="1 2" key="1">
    <citation type="submission" date="2015-11" db="EMBL/GenBank/DDBJ databases">
        <title>Expanding the genomic diversity of Burkholderia species for the development of highly accurate diagnostics.</title>
        <authorList>
            <person name="Sahl J."/>
            <person name="Keim P."/>
            <person name="Wagner D."/>
        </authorList>
    </citation>
    <scope>NUCLEOTIDE SEQUENCE [LARGE SCALE GENOMIC DNA]</scope>
    <source>
        <strain evidence="1 2">MSMB782WGS</strain>
    </source>
</reference>
<dbReference type="Proteomes" id="UP000065504">
    <property type="component" value="Unassembled WGS sequence"/>
</dbReference>
<protein>
    <submittedName>
        <fullName evidence="1">Uncharacterized protein</fullName>
    </submittedName>
</protein>
<name>A0A108CI15_9BURK</name>